<dbReference type="InterPro" id="IPR006047">
    <property type="entry name" value="GH13_cat_dom"/>
</dbReference>
<dbReference type="SUPFAM" id="SSF51445">
    <property type="entry name" value="(Trans)glycosidases"/>
    <property type="match status" value="1"/>
</dbReference>
<dbReference type="InterPro" id="IPR044143">
    <property type="entry name" value="GlgB_N_E_set_prok"/>
</dbReference>
<proteinExistence type="predicted"/>
<dbReference type="RefSeq" id="WP_217633300.1">
    <property type="nucleotide sequence ID" value="NZ_FNAO01000003.1"/>
</dbReference>
<dbReference type="Gene3D" id="3.20.20.80">
    <property type="entry name" value="Glycosidases"/>
    <property type="match status" value="1"/>
</dbReference>
<keyword evidence="6" id="KW-1185">Reference proteome</keyword>
<dbReference type="Gene3D" id="2.60.40.10">
    <property type="entry name" value="Immunoglobulins"/>
    <property type="match status" value="1"/>
</dbReference>
<dbReference type="GO" id="GO:0005975">
    <property type="term" value="P:carbohydrate metabolic process"/>
    <property type="evidence" value="ECO:0007669"/>
    <property type="project" value="InterPro"/>
</dbReference>
<evidence type="ECO:0000259" key="4">
    <source>
        <dbReference type="Pfam" id="PF02922"/>
    </source>
</evidence>
<name>A0A1G7AQK9_9FLAO</name>
<protein>
    <submittedName>
        <fullName evidence="5">1,4-alpha-glucan branching enzyme</fullName>
    </submittedName>
</protein>
<dbReference type="STRING" id="641691.SAMN05421636_103463"/>
<dbReference type="InterPro" id="IPR004193">
    <property type="entry name" value="Glyco_hydro_13_N"/>
</dbReference>
<keyword evidence="1" id="KW-0119">Carbohydrate metabolism</keyword>
<dbReference type="EMBL" id="FNAO01000003">
    <property type="protein sequence ID" value="SDE16285.1"/>
    <property type="molecule type" value="Genomic_DNA"/>
</dbReference>
<dbReference type="InterPro" id="IPR017853">
    <property type="entry name" value="GH"/>
</dbReference>
<dbReference type="AlphaFoldDB" id="A0A1G7AQK9"/>
<dbReference type="Pfam" id="PF00128">
    <property type="entry name" value="Alpha-amylase"/>
    <property type="match status" value="1"/>
</dbReference>
<gene>
    <name evidence="5" type="ORF">SAMN05421636_103463</name>
</gene>
<feature type="region of interest" description="Disordered" evidence="2">
    <location>
        <begin position="1"/>
        <end position="28"/>
    </location>
</feature>
<reference evidence="5 6" key="1">
    <citation type="submission" date="2016-10" db="EMBL/GenBank/DDBJ databases">
        <authorList>
            <person name="de Groot N.N."/>
        </authorList>
    </citation>
    <scope>NUCLEOTIDE SEQUENCE [LARGE SCALE GENOMIC DNA]</scope>
    <source>
        <strain evidence="5 6">DSM 23421</strain>
    </source>
</reference>
<evidence type="ECO:0000313" key="5">
    <source>
        <dbReference type="EMBL" id="SDE16285.1"/>
    </source>
</evidence>
<organism evidence="5 6">
    <name type="scientific">Pricia antarctica</name>
    <dbReference type="NCBI Taxonomy" id="641691"/>
    <lineage>
        <taxon>Bacteria</taxon>
        <taxon>Pseudomonadati</taxon>
        <taxon>Bacteroidota</taxon>
        <taxon>Flavobacteriia</taxon>
        <taxon>Flavobacteriales</taxon>
        <taxon>Flavobacteriaceae</taxon>
        <taxon>Pricia</taxon>
    </lineage>
</organism>
<dbReference type="Proteomes" id="UP000199109">
    <property type="component" value="Unassembled WGS sequence"/>
</dbReference>
<dbReference type="PANTHER" id="PTHR43651:SF11">
    <property type="entry name" value="MALTO-OLIGOSYLTREHALOSE TREHALOHYDROLASE"/>
    <property type="match status" value="1"/>
</dbReference>
<evidence type="ECO:0000256" key="2">
    <source>
        <dbReference type="SAM" id="MobiDB-lite"/>
    </source>
</evidence>
<feature type="compositionally biased region" description="Basic residues" evidence="2">
    <location>
        <begin position="1"/>
        <end position="13"/>
    </location>
</feature>
<sequence>MATATKKKPKHKKIETQPGMGAIPKSGQGTTFRVWAPNAEKVSVVGEFNAWKKEDHIMHAEGDGYWTLDIPKVKEGMEYKFAVHSKNRSELRNDPFTRQMTNSDGNSIVAKRKFSFKESDFKIADLDKLMIYQMHIGTFNREEKKDKVGSFKSAQKILGYLKNLGINAVQLMPVAEFAGGISWGYNPAAPFAIESDYGGPNAFAEFVDKAHGHGIAVIIDVVYNHFGPSDTDLWQFDGWSENDKGGIYFYNGRGRQRIC</sequence>
<evidence type="ECO:0000256" key="1">
    <source>
        <dbReference type="ARBA" id="ARBA00023277"/>
    </source>
</evidence>
<feature type="domain" description="Glycosyl hydrolase family 13 catalytic" evidence="3">
    <location>
        <begin position="143"/>
        <end position="228"/>
    </location>
</feature>
<dbReference type="CDD" id="cd02855">
    <property type="entry name" value="E_set_GBE_prok_N"/>
    <property type="match status" value="1"/>
</dbReference>
<dbReference type="GO" id="GO:0004553">
    <property type="term" value="F:hydrolase activity, hydrolyzing O-glycosyl compounds"/>
    <property type="evidence" value="ECO:0007669"/>
    <property type="project" value="InterPro"/>
</dbReference>
<dbReference type="InterPro" id="IPR013783">
    <property type="entry name" value="Ig-like_fold"/>
</dbReference>
<feature type="domain" description="Glycoside hydrolase family 13 N-terminal" evidence="4">
    <location>
        <begin position="20"/>
        <end position="96"/>
    </location>
</feature>
<evidence type="ECO:0000259" key="3">
    <source>
        <dbReference type="Pfam" id="PF00128"/>
    </source>
</evidence>
<accession>A0A1G7AQK9</accession>
<dbReference type="PANTHER" id="PTHR43651">
    <property type="entry name" value="1,4-ALPHA-GLUCAN-BRANCHING ENZYME"/>
    <property type="match status" value="1"/>
</dbReference>
<dbReference type="Pfam" id="PF02922">
    <property type="entry name" value="CBM_48"/>
    <property type="match status" value="1"/>
</dbReference>
<evidence type="ECO:0000313" key="6">
    <source>
        <dbReference type="Proteomes" id="UP000199109"/>
    </source>
</evidence>